<dbReference type="SUPFAM" id="SSF55895">
    <property type="entry name" value="Ribonuclease Rh-like"/>
    <property type="match status" value="1"/>
</dbReference>
<dbReference type="EC" id="4.6.1.19" evidence="2"/>
<evidence type="ECO:0000313" key="8">
    <source>
        <dbReference type="Proteomes" id="UP001140560"/>
    </source>
</evidence>
<name>A0A9W8YAX9_9PLEO</name>
<evidence type="ECO:0000256" key="1">
    <source>
        <dbReference type="ARBA" id="ARBA00007469"/>
    </source>
</evidence>
<dbReference type="Pfam" id="PF12680">
    <property type="entry name" value="SnoaL_2"/>
    <property type="match status" value="1"/>
</dbReference>
<dbReference type="InterPro" id="IPR037401">
    <property type="entry name" value="SnoaL-like"/>
</dbReference>
<dbReference type="Gene3D" id="3.10.450.50">
    <property type="match status" value="1"/>
</dbReference>
<dbReference type="InterPro" id="IPR032710">
    <property type="entry name" value="NTF2-like_dom_sf"/>
</dbReference>
<feature type="domain" description="SnoaL-like" evidence="6">
    <location>
        <begin position="301"/>
        <end position="385"/>
    </location>
</feature>
<dbReference type="PANTHER" id="PTHR11240">
    <property type="entry name" value="RIBONUCLEASE T2"/>
    <property type="match status" value="1"/>
</dbReference>
<dbReference type="FunFam" id="3.90.730.10:FF:000020">
    <property type="entry name" value="Uncharacterized protein"/>
    <property type="match status" value="1"/>
</dbReference>
<dbReference type="Gene3D" id="3.90.730.10">
    <property type="entry name" value="Ribonuclease T2-like"/>
    <property type="match status" value="1"/>
</dbReference>
<evidence type="ECO:0000256" key="5">
    <source>
        <dbReference type="SAM" id="SignalP"/>
    </source>
</evidence>
<dbReference type="PROSITE" id="PS00531">
    <property type="entry name" value="RNASE_T2_2"/>
    <property type="match status" value="1"/>
</dbReference>
<dbReference type="OrthoDB" id="435754at2759"/>
<organism evidence="7 8">
    <name type="scientific">Neocucurbitaria cava</name>
    <dbReference type="NCBI Taxonomy" id="798079"/>
    <lineage>
        <taxon>Eukaryota</taxon>
        <taxon>Fungi</taxon>
        <taxon>Dikarya</taxon>
        <taxon>Ascomycota</taxon>
        <taxon>Pezizomycotina</taxon>
        <taxon>Dothideomycetes</taxon>
        <taxon>Pleosporomycetidae</taxon>
        <taxon>Pleosporales</taxon>
        <taxon>Pleosporineae</taxon>
        <taxon>Cucurbitariaceae</taxon>
        <taxon>Neocucurbitaria</taxon>
    </lineage>
</organism>
<dbReference type="Pfam" id="PF00445">
    <property type="entry name" value="Ribonuclease_T2"/>
    <property type="match status" value="1"/>
</dbReference>
<dbReference type="InterPro" id="IPR033130">
    <property type="entry name" value="RNase_T2_His_AS_2"/>
</dbReference>
<keyword evidence="3" id="KW-0378">Hydrolase</keyword>
<sequence>MRAVLRNAAAALLAQTAAAQLYPNQSPLNHTCQLQAPLLSCPSQDPSKVDSCCVETFGGLVLSTQFWDTYTGLETQGQLLPRDTWSLHGLWPDFCNGSYTQYCDLNRQYDPIPSPNTTNGLPNGTVVAPYAGPNIGTFLEPFGRYDLLEYMNAYWIGWLQDNAGFWGHEFSKHATCFSTFNAPCYGPRYRQHEDVVDFFETAIKYYKRFPTFKWLEEECITPSNSTTYTYSKLRDVLFKNHGGVPFLGCSGPRYNTTTAGQGSTDNGYTVLTEVWYYEYFTLTSQVSDTENITSLLRQYGVVLATHSMSDLLSLYTEDGVLMAPGFQPAVGTKALKSSYERIFSTVKLEIDFSIDEIVVMNEDWAFARTTATGTKHWLKKGTKEDHHNQEMFVCQKTESEWKIARYCFSSMKPLV</sequence>
<evidence type="ECO:0000259" key="6">
    <source>
        <dbReference type="Pfam" id="PF12680"/>
    </source>
</evidence>
<evidence type="ECO:0000256" key="3">
    <source>
        <dbReference type="ARBA" id="ARBA00022759"/>
    </source>
</evidence>
<dbReference type="InterPro" id="IPR001568">
    <property type="entry name" value="RNase_T2-like"/>
</dbReference>
<keyword evidence="8" id="KW-1185">Reference proteome</keyword>
<dbReference type="Proteomes" id="UP001140560">
    <property type="component" value="Unassembled WGS sequence"/>
</dbReference>
<keyword evidence="5" id="KW-0732">Signal</keyword>
<evidence type="ECO:0000256" key="4">
    <source>
        <dbReference type="RuleBase" id="RU004328"/>
    </source>
</evidence>
<dbReference type="PROSITE" id="PS00530">
    <property type="entry name" value="RNASE_T2_1"/>
    <property type="match status" value="1"/>
</dbReference>
<gene>
    <name evidence="7" type="ORF">N0V83_003905</name>
</gene>
<dbReference type="InterPro" id="IPR018188">
    <property type="entry name" value="RNase_T2_His_AS_1"/>
</dbReference>
<dbReference type="SUPFAM" id="SSF54427">
    <property type="entry name" value="NTF2-like"/>
    <property type="match status" value="1"/>
</dbReference>
<reference evidence="7" key="1">
    <citation type="submission" date="2022-10" db="EMBL/GenBank/DDBJ databases">
        <title>Tapping the CABI collections for fungal endophytes: first genome assemblies for Collariella, Neodidymelliopsis, Ascochyta clinopodiicola, Didymella pomorum, Didymosphaeria variabile, Neocosmospora piperis and Neocucurbitaria cava.</title>
        <authorList>
            <person name="Hill R."/>
        </authorList>
    </citation>
    <scope>NUCLEOTIDE SEQUENCE</scope>
    <source>
        <strain evidence="7">IMI 356814</strain>
    </source>
</reference>
<dbReference type="PANTHER" id="PTHR11240:SF17">
    <property type="entry name" value="RIBONUCLEASE T2"/>
    <property type="match status" value="1"/>
</dbReference>
<dbReference type="InterPro" id="IPR036430">
    <property type="entry name" value="RNase_T2-like_sf"/>
</dbReference>
<dbReference type="AlphaFoldDB" id="A0A9W8YAX9"/>
<feature type="chain" id="PRO_5040946780" description="ribonuclease T2" evidence="5">
    <location>
        <begin position="20"/>
        <end position="415"/>
    </location>
</feature>
<dbReference type="GO" id="GO:0006401">
    <property type="term" value="P:RNA catabolic process"/>
    <property type="evidence" value="ECO:0007669"/>
    <property type="project" value="TreeGrafter"/>
</dbReference>
<dbReference type="GO" id="GO:0003723">
    <property type="term" value="F:RNA binding"/>
    <property type="evidence" value="ECO:0007669"/>
    <property type="project" value="InterPro"/>
</dbReference>
<dbReference type="GO" id="GO:0005576">
    <property type="term" value="C:extracellular region"/>
    <property type="evidence" value="ECO:0007669"/>
    <property type="project" value="TreeGrafter"/>
</dbReference>
<accession>A0A9W8YAX9</accession>
<keyword evidence="3" id="KW-0255">Endonuclease</keyword>
<dbReference type="EMBL" id="JAPEUY010000006">
    <property type="protein sequence ID" value="KAJ4372132.1"/>
    <property type="molecule type" value="Genomic_DNA"/>
</dbReference>
<evidence type="ECO:0000313" key="7">
    <source>
        <dbReference type="EMBL" id="KAJ4372132.1"/>
    </source>
</evidence>
<protein>
    <recommendedName>
        <fullName evidence="2">ribonuclease T2</fullName>
        <ecNumber evidence="2">4.6.1.19</ecNumber>
    </recommendedName>
</protein>
<dbReference type="GO" id="GO:0033897">
    <property type="term" value="F:ribonuclease T2 activity"/>
    <property type="evidence" value="ECO:0007669"/>
    <property type="project" value="UniProtKB-EC"/>
</dbReference>
<keyword evidence="3" id="KW-0540">Nuclease</keyword>
<proteinExistence type="inferred from homology"/>
<evidence type="ECO:0000256" key="2">
    <source>
        <dbReference type="ARBA" id="ARBA00012571"/>
    </source>
</evidence>
<feature type="signal peptide" evidence="5">
    <location>
        <begin position="1"/>
        <end position="19"/>
    </location>
</feature>
<comment type="similarity">
    <text evidence="1 4">Belongs to the RNase T2 family.</text>
</comment>
<comment type="caution">
    <text evidence="7">The sequence shown here is derived from an EMBL/GenBank/DDBJ whole genome shotgun (WGS) entry which is preliminary data.</text>
</comment>